<gene>
    <name evidence="2" type="ORF">SAMN05421831_1228</name>
</gene>
<organism evidence="2 3">
    <name type="scientific">Allopseudospirillum japonicum</name>
    <dbReference type="NCBI Taxonomy" id="64971"/>
    <lineage>
        <taxon>Bacteria</taxon>
        <taxon>Pseudomonadati</taxon>
        <taxon>Pseudomonadota</taxon>
        <taxon>Gammaproteobacteria</taxon>
        <taxon>Oceanospirillales</taxon>
        <taxon>Oceanospirillaceae</taxon>
        <taxon>Allopseudospirillum</taxon>
    </lineage>
</organism>
<keyword evidence="1" id="KW-0732">Signal</keyword>
<evidence type="ECO:0000313" key="2">
    <source>
        <dbReference type="EMBL" id="SEI93729.1"/>
    </source>
</evidence>
<name>A0A1H6UN55_9GAMM</name>
<feature type="chain" id="PRO_5017480214" evidence="1">
    <location>
        <begin position="24"/>
        <end position="92"/>
    </location>
</feature>
<keyword evidence="3" id="KW-1185">Reference proteome</keyword>
<protein>
    <submittedName>
        <fullName evidence="2">Uncharacterized protein</fullName>
    </submittedName>
</protein>
<reference evidence="3" key="1">
    <citation type="submission" date="2016-10" db="EMBL/GenBank/DDBJ databases">
        <authorList>
            <person name="Varghese N."/>
            <person name="Submissions S."/>
        </authorList>
    </citation>
    <scope>NUCLEOTIDE SEQUENCE [LARGE SCALE GENOMIC DNA]</scope>
    <source>
        <strain evidence="3">DSM 7165</strain>
    </source>
</reference>
<dbReference type="STRING" id="64971.SAMN05421831_1228"/>
<dbReference type="RefSeq" id="WP_093312592.1">
    <property type="nucleotide sequence ID" value="NZ_FNYH01000022.1"/>
</dbReference>
<evidence type="ECO:0000256" key="1">
    <source>
        <dbReference type="SAM" id="SignalP"/>
    </source>
</evidence>
<feature type="signal peptide" evidence="1">
    <location>
        <begin position="1"/>
        <end position="23"/>
    </location>
</feature>
<dbReference type="EMBL" id="FNYH01000022">
    <property type="protein sequence ID" value="SEI93729.1"/>
    <property type="molecule type" value="Genomic_DNA"/>
</dbReference>
<evidence type="ECO:0000313" key="3">
    <source>
        <dbReference type="Proteomes" id="UP000242999"/>
    </source>
</evidence>
<proteinExistence type="predicted"/>
<accession>A0A1H6UN55</accession>
<dbReference type="AlphaFoldDB" id="A0A1H6UN55"/>
<dbReference type="Proteomes" id="UP000242999">
    <property type="component" value="Unassembled WGS sequence"/>
</dbReference>
<sequence>MLVANWRLGVILMCGAFSTASWAFVPVTKAPDLPQVQDLAAQWEAIGEVQEFTAYPMDLSSGQTAYLLALADDMGWYYAFTKKRVKHRPIGR</sequence>